<name>A0A7W7KAH8_9SPHN</name>
<keyword evidence="1" id="KW-0732">Signal</keyword>
<accession>A0A7W7KAH8</accession>
<feature type="chain" id="PRO_5030508431" evidence="1">
    <location>
        <begin position="24"/>
        <end position="109"/>
    </location>
</feature>
<sequence length="109" mass="11315">MMRTLISTLLVASSAVLPIAAKAAPAPVSTAAAKTAAAYKVDETDLGTLMDDAASKAILLKYIPEIVNNPQIAMGRGMTLSQLQQFAGEQLTDETLAKIQADLTAAKPS</sequence>
<organism evidence="2 3">
    <name type="scientific">Novosphingobium chloroacetimidivorans</name>
    <dbReference type="NCBI Taxonomy" id="1428314"/>
    <lineage>
        <taxon>Bacteria</taxon>
        <taxon>Pseudomonadati</taxon>
        <taxon>Pseudomonadota</taxon>
        <taxon>Alphaproteobacteria</taxon>
        <taxon>Sphingomonadales</taxon>
        <taxon>Sphingomonadaceae</taxon>
        <taxon>Novosphingobium</taxon>
    </lineage>
</organism>
<protein>
    <submittedName>
        <fullName evidence="2">Uncharacterized protein</fullName>
    </submittedName>
</protein>
<dbReference type="EMBL" id="JACHLR010000010">
    <property type="protein sequence ID" value="MBB4859210.1"/>
    <property type="molecule type" value="Genomic_DNA"/>
</dbReference>
<reference evidence="2 3" key="1">
    <citation type="submission" date="2020-08" db="EMBL/GenBank/DDBJ databases">
        <title>Functional genomics of gut bacteria from endangered species of beetles.</title>
        <authorList>
            <person name="Carlos-Shanley C."/>
        </authorList>
    </citation>
    <scope>NUCLEOTIDE SEQUENCE [LARGE SCALE GENOMIC DNA]</scope>
    <source>
        <strain evidence="2 3">S00245</strain>
    </source>
</reference>
<feature type="signal peptide" evidence="1">
    <location>
        <begin position="1"/>
        <end position="23"/>
    </location>
</feature>
<evidence type="ECO:0000313" key="2">
    <source>
        <dbReference type="EMBL" id="MBB4859210.1"/>
    </source>
</evidence>
<dbReference type="RefSeq" id="WP_184245641.1">
    <property type="nucleotide sequence ID" value="NZ_JACHLR010000010.1"/>
</dbReference>
<evidence type="ECO:0000256" key="1">
    <source>
        <dbReference type="SAM" id="SignalP"/>
    </source>
</evidence>
<dbReference type="AlphaFoldDB" id="A0A7W7KAH8"/>
<gene>
    <name evidence="2" type="ORF">HNO88_002539</name>
</gene>
<evidence type="ECO:0000313" key="3">
    <source>
        <dbReference type="Proteomes" id="UP000555448"/>
    </source>
</evidence>
<comment type="caution">
    <text evidence="2">The sequence shown here is derived from an EMBL/GenBank/DDBJ whole genome shotgun (WGS) entry which is preliminary data.</text>
</comment>
<dbReference type="Proteomes" id="UP000555448">
    <property type="component" value="Unassembled WGS sequence"/>
</dbReference>
<keyword evidence="3" id="KW-1185">Reference proteome</keyword>
<proteinExistence type="predicted"/>